<organism evidence="1 2">
    <name type="scientific">Atlantibacter subterraneus</name>
    <dbReference type="NCBI Taxonomy" id="255519"/>
    <lineage>
        <taxon>Bacteria</taxon>
        <taxon>Pseudomonadati</taxon>
        <taxon>Pseudomonadota</taxon>
        <taxon>Gammaproteobacteria</taxon>
        <taxon>Enterobacterales</taxon>
        <taxon>Enterobacteriaceae</taxon>
        <taxon>Atlantibacter</taxon>
    </lineage>
</organism>
<gene>
    <name evidence="1" type="ORF">EGT71_19680</name>
</gene>
<dbReference type="HAMAP" id="MF_04109">
    <property type="entry name" value="ENDOLYSIN_LAMBDA"/>
    <property type="match status" value="1"/>
</dbReference>
<dbReference type="CDD" id="cd00736">
    <property type="entry name" value="lambda_lys-like"/>
    <property type="match status" value="1"/>
</dbReference>
<dbReference type="InterPro" id="IPR023346">
    <property type="entry name" value="Lysozyme-like_dom_sf"/>
</dbReference>
<proteinExistence type="inferred from homology"/>
<dbReference type="InterPro" id="IPR034691">
    <property type="entry name" value="Endolysin_lambda_type"/>
</dbReference>
<dbReference type="RefSeq" id="WP_125294904.1">
    <property type="nucleotide sequence ID" value="NZ_RHWZ01000013.1"/>
</dbReference>
<protein>
    <submittedName>
        <fullName evidence="1">Lysozyme</fullName>
    </submittedName>
</protein>
<dbReference type="Gene3D" id="1.10.530.10">
    <property type="match status" value="1"/>
</dbReference>
<sequence length="158" mass="17804">MQVINKQRKAFLDMLAWSEIGDKLLKASDNGYNVIVGGSLFTSYADHPRQLVDLPRLKIKSTAAGRYQLLARYWDAYRKQLGLKDFSPASQDAVALQQIKERRALELIDSGNIRQAIDRCSNIWASLPGAGYGQYEHKIEDLLKKFREAGGFVVEAKS</sequence>
<dbReference type="SUPFAM" id="SSF53955">
    <property type="entry name" value="Lysozyme-like"/>
    <property type="match status" value="1"/>
</dbReference>
<dbReference type="GO" id="GO:0044659">
    <property type="term" value="P:viral release from host cell by cytolysis"/>
    <property type="evidence" value="ECO:0007669"/>
    <property type="project" value="InterPro"/>
</dbReference>
<reference evidence="1 2" key="1">
    <citation type="submission" date="2018-10" db="EMBL/GenBank/DDBJ databases">
        <title>Transmission dynamics of multidrug resistant bacteria on intensive care unit surfaces.</title>
        <authorList>
            <person name="D'Souza A.W."/>
            <person name="Potter R.F."/>
            <person name="Wallace M."/>
            <person name="Shupe A."/>
            <person name="Patel S."/>
            <person name="Sun S."/>
            <person name="Gul D."/>
            <person name="Kwon J.H."/>
            <person name="Andleeb S."/>
            <person name="Burnham C.-A.D."/>
            <person name="Dantas G."/>
        </authorList>
    </citation>
    <scope>NUCLEOTIDE SEQUENCE [LARGE SCALE GENOMIC DNA]</scope>
    <source>
        <strain evidence="1 2">AS_373</strain>
    </source>
</reference>
<name>A0A427URM8_9ENTR</name>
<accession>A0A427URM8</accession>
<dbReference type="Proteomes" id="UP000275331">
    <property type="component" value="Unassembled WGS sequence"/>
</dbReference>
<dbReference type="OrthoDB" id="8660079at2"/>
<dbReference type="EMBL" id="RHXB01000015">
    <property type="protein sequence ID" value="RSE22997.1"/>
    <property type="molecule type" value="Genomic_DNA"/>
</dbReference>
<evidence type="ECO:0000313" key="1">
    <source>
        <dbReference type="EMBL" id="RSE22997.1"/>
    </source>
</evidence>
<dbReference type="GO" id="GO:0003796">
    <property type="term" value="F:lysozyme activity"/>
    <property type="evidence" value="ECO:0007669"/>
    <property type="project" value="InterPro"/>
</dbReference>
<comment type="caution">
    <text evidence="1">The sequence shown here is derived from an EMBL/GenBank/DDBJ whole genome shotgun (WGS) entry which is preliminary data.</text>
</comment>
<dbReference type="AlphaFoldDB" id="A0A427URM8"/>
<evidence type="ECO:0000313" key="2">
    <source>
        <dbReference type="Proteomes" id="UP000275331"/>
    </source>
</evidence>
<dbReference type="GO" id="GO:0009253">
    <property type="term" value="P:peptidoglycan catabolic process"/>
    <property type="evidence" value="ECO:0007669"/>
    <property type="project" value="InterPro"/>
</dbReference>